<dbReference type="EMBL" id="JBIGIA010000009">
    <property type="protein sequence ID" value="MFG6457791.1"/>
    <property type="molecule type" value="Genomic_DNA"/>
</dbReference>
<name>A0ABW7G756_9BURK</name>
<sequence>MNAQAFGGRAEFQRLIVQAWVWAAEQGCRELHAWDASFSDWPLSDAELLTALTGWARQGRRLHLLAQQYDEVLRRHPRFVRWRRDFGHCITAHAVEPDVPLDTSPQSLLLAVGADGMALSLRLFDRHRWRGEVSRDAGERMRALEWFDALAQRSSESFASTTLGL</sequence>
<organism evidence="1 2">
    <name type="scientific">Pelomonas nitida</name>
    <dbReference type="NCBI Taxonomy" id="3299027"/>
    <lineage>
        <taxon>Bacteria</taxon>
        <taxon>Pseudomonadati</taxon>
        <taxon>Pseudomonadota</taxon>
        <taxon>Betaproteobacteria</taxon>
        <taxon>Burkholderiales</taxon>
        <taxon>Sphaerotilaceae</taxon>
        <taxon>Roseateles</taxon>
    </lineage>
</organism>
<evidence type="ECO:0000313" key="2">
    <source>
        <dbReference type="Proteomes" id="UP001606305"/>
    </source>
</evidence>
<dbReference type="Proteomes" id="UP001606305">
    <property type="component" value="Unassembled WGS sequence"/>
</dbReference>
<gene>
    <name evidence="1" type="ORF">ACG00X_13195</name>
</gene>
<comment type="caution">
    <text evidence="1">The sequence shown here is derived from an EMBL/GenBank/DDBJ whole genome shotgun (WGS) entry which is preliminary data.</text>
</comment>
<dbReference type="RefSeq" id="WP_394488646.1">
    <property type="nucleotide sequence ID" value="NZ_JBIGIA010000009.1"/>
</dbReference>
<evidence type="ECO:0000313" key="1">
    <source>
        <dbReference type="EMBL" id="MFG6457791.1"/>
    </source>
</evidence>
<proteinExistence type="predicted"/>
<reference evidence="1 2" key="1">
    <citation type="submission" date="2024-09" db="EMBL/GenBank/DDBJ databases">
        <title>Novel species of the genus Pelomonas and Roseateles isolated from streams.</title>
        <authorList>
            <person name="Lu H."/>
        </authorList>
    </citation>
    <scope>NUCLEOTIDE SEQUENCE [LARGE SCALE GENOMIC DNA]</scope>
    <source>
        <strain evidence="1 2">BYS96W</strain>
    </source>
</reference>
<protein>
    <submittedName>
        <fullName evidence="1">Uncharacterized protein</fullName>
    </submittedName>
</protein>
<keyword evidence="2" id="KW-1185">Reference proteome</keyword>
<accession>A0ABW7G756</accession>